<evidence type="ECO:0000256" key="1">
    <source>
        <dbReference type="ARBA" id="ARBA00009084"/>
    </source>
</evidence>
<feature type="domain" description="Fumarate lyase N-terminal" evidence="3">
    <location>
        <begin position="2"/>
        <end position="230"/>
    </location>
</feature>
<dbReference type="InterPro" id="IPR000362">
    <property type="entry name" value="Fumarate_lyase_fam"/>
</dbReference>
<dbReference type="Gene3D" id="1.20.200.10">
    <property type="entry name" value="Fumarase/aspartase (Central domain)"/>
    <property type="match status" value="1"/>
</dbReference>
<dbReference type="InterPro" id="IPR008948">
    <property type="entry name" value="L-Aspartase-like"/>
</dbReference>
<comment type="similarity">
    <text evidence="1">Belongs to the class-II fumarase/aspartase family. Fumarase subfamily.</text>
</comment>
<dbReference type="InterPro" id="IPR022761">
    <property type="entry name" value="Fumarate_lyase_N"/>
</dbReference>
<reference evidence="4" key="1">
    <citation type="submission" date="2018-05" db="EMBL/GenBank/DDBJ databases">
        <authorList>
            <person name="Lanie J.A."/>
            <person name="Ng W.-L."/>
            <person name="Kazmierczak K.M."/>
            <person name="Andrzejewski T.M."/>
            <person name="Davidsen T.M."/>
            <person name="Wayne K.J."/>
            <person name="Tettelin H."/>
            <person name="Glass J.I."/>
            <person name="Rusch D."/>
            <person name="Podicherti R."/>
            <person name="Tsui H.-C.T."/>
            <person name="Winkler M.E."/>
        </authorList>
    </citation>
    <scope>NUCLEOTIDE SEQUENCE</scope>
</reference>
<evidence type="ECO:0000313" key="4">
    <source>
        <dbReference type="EMBL" id="SVE59421.1"/>
    </source>
</evidence>
<dbReference type="InterPro" id="IPR024083">
    <property type="entry name" value="Fumarase/histidase_N"/>
</dbReference>
<feature type="non-terminal residue" evidence="4">
    <location>
        <position position="230"/>
    </location>
</feature>
<dbReference type="Pfam" id="PF00206">
    <property type="entry name" value="Lyase_1"/>
    <property type="match status" value="1"/>
</dbReference>
<name>A0A383ERN8_9ZZZZ</name>
<dbReference type="GO" id="GO:0006106">
    <property type="term" value="P:fumarate metabolic process"/>
    <property type="evidence" value="ECO:0007669"/>
    <property type="project" value="InterPro"/>
</dbReference>
<dbReference type="PRINTS" id="PR00149">
    <property type="entry name" value="FUMRATELYASE"/>
</dbReference>
<organism evidence="4">
    <name type="scientific">marine metagenome</name>
    <dbReference type="NCBI Taxonomy" id="408172"/>
    <lineage>
        <taxon>unclassified sequences</taxon>
        <taxon>metagenomes</taxon>
        <taxon>ecological metagenomes</taxon>
    </lineage>
</organism>
<dbReference type="EC" id="4.2.1.2" evidence="2"/>
<gene>
    <name evidence="4" type="ORF">METZ01_LOCUS512275</name>
</gene>
<dbReference type="SUPFAM" id="SSF48557">
    <property type="entry name" value="L-aspartase-like"/>
    <property type="match status" value="1"/>
</dbReference>
<accession>A0A383ERN8</accession>
<dbReference type="GO" id="GO:0006108">
    <property type="term" value="P:malate metabolic process"/>
    <property type="evidence" value="ECO:0007669"/>
    <property type="project" value="TreeGrafter"/>
</dbReference>
<dbReference type="PANTHER" id="PTHR11444">
    <property type="entry name" value="ASPARTATEAMMONIA/ARGININOSUCCINATE/ADENYLOSUCCINATE LYASE"/>
    <property type="match status" value="1"/>
</dbReference>
<proteinExistence type="inferred from homology"/>
<feature type="non-terminal residue" evidence="4">
    <location>
        <position position="1"/>
    </location>
</feature>
<dbReference type="PANTHER" id="PTHR11444:SF1">
    <property type="entry name" value="FUMARATE HYDRATASE, MITOCHONDRIAL"/>
    <property type="match status" value="1"/>
</dbReference>
<sequence length="230" mass="24339">YFPLRIGQTGSGTQTNMNSNEVIANRAIEMAGGVLGSKTPVHPNDHVNMSQSSNDTFPTAMHIAAAEEVRHQLLPSIEALKDALAEKSAQWNGIVKIGRTHLMDAVPLTLGQEVSGWVAQLEMGITRCETAWEELLELALGGTAVGTGLNTHPDFAALVADAIARRTDLPFRSADNKFSQLAAHDAVVSMSGALNSLAVALMKIANDIRWLGGGPRCGHGELSLPANEPG</sequence>
<dbReference type="Gene3D" id="1.10.275.10">
    <property type="entry name" value="Fumarase/aspartase (N-terminal domain)"/>
    <property type="match status" value="1"/>
</dbReference>
<dbReference type="GO" id="GO:0004333">
    <property type="term" value="F:fumarate hydratase activity"/>
    <property type="evidence" value="ECO:0007669"/>
    <property type="project" value="UniProtKB-EC"/>
</dbReference>
<evidence type="ECO:0000256" key="2">
    <source>
        <dbReference type="ARBA" id="ARBA00012921"/>
    </source>
</evidence>
<dbReference type="AlphaFoldDB" id="A0A383ERN8"/>
<dbReference type="EMBL" id="UINC01228206">
    <property type="protein sequence ID" value="SVE59421.1"/>
    <property type="molecule type" value="Genomic_DNA"/>
</dbReference>
<protein>
    <recommendedName>
        <fullName evidence="2">fumarate hydratase</fullName>
        <ecNumber evidence="2">4.2.1.2</ecNumber>
    </recommendedName>
</protein>
<evidence type="ECO:0000259" key="3">
    <source>
        <dbReference type="Pfam" id="PF00206"/>
    </source>
</evidence>
<dbReference type="GO" id="GO:0006099">
    <property type="term" value="P:tricarboxylic acid cycle"/>
    <property type="evidence" value="ECO:0007669"/>
    <property type="project" value="TreeGrafter"/>
</dbReference>
<dbReference type="InterPro" id="IPR005677">
    <property type="entry name" value="Fum_hydII"/>
</dbReference>